<organism evidence="2 3">
    <name type="scientific">Microcoleus anatoxicus PTRS2</name>
    <dbReference type="NCBI Taxonomy" id="2705321"/>
    <lineage>
        <taxon>Bacteria</taxon>
        <taxon>Bacillati</taxon>
        <taxon>Cyanobacteriota</taxon>
        <taxon>Cyanophyceae</taxon>
        <taxon>Oscillatoriophycideae</taxon>
        <taxon>Oscillatoriales</taxon>
        <taxon>Microcoleaceae</taxon>
        <taxon>Microcoleus</taxon>
        <taxon>Microcoleus anatoxicus</taxon>
    </lineage>
</organism>
<evidence type="ECO:0000313" key="2">
    <source>
        <dbReference type="EMBL" id="MEK0186112.1"/>
    </source>
</evidence>
<evidence type="ECO:0000313" key="3">
    <source>
        <dbReference type="Proteomes" id="UP001384579"/>
    </source>
</evidence>
<feature type="region of interest" description="Disordered" evidence="1">
    <location>
        <begin position="48"/>
        <end position="76"/>
    </location>
</feature>
<dbReference type="EMBL" id="JBBLXS010000181">
    <property type="protein sequence ID" value="MEK0186112.1"/>
    <property type="molecule type" value="Genomic_DNA"/>
</dbReference>
<sequence>MTDYSGVSRILSSYLDQENGSETAKTPDNFGVDIFIDDFEDEFPMGDSADTEGWTPESRRANEGRPWGGKFGDRPKVHEVNQPVKAQERGWRLLDLHPNRNHKEEYYRLAGTPAELRILLQIVRATREMVGKNINFEDWFEQWEKGFPDAKEQRNGNFLLTGDKQWDRIKKPESRPRFKEWTTSQQRIDWGFRVIEYWRDRSSESDSVVLSGTDLQLVNHVIQIEYEGGGSQQSASSDVIRYSGIPEITLYFKGIDKTLPKNRQRVKGEKSFRFIGYTDNPIIAQKRRDLELITQTDISRIGAKIRFVFKTNPSYVWAKGKYQVIYHDWQQGYNLNVYALNHTEGERLISAILSIQDHTIDETFLKYSEAKNVTKAYPPTTEIQVMGQTQEIPERLPKSKVSFDRATLYLPTLKQTLVIA</sequence>
<keyword evidence="3" id="KW-1185">Reference proteome</keyword>
<name>A0ABU8YP08_9CYAN</name>
<proteinExistence type="predicted"/>
<accession>A0ABU8YP08</accession>
<protein>
    <submittedName>
        <fullName evidence="2">Uncharacterized protein</fullName>
    </submittedName>
</protein>
<comment type="caution">
    <text evidence="2">The sequence shown here is derived from an EMBL/GenBank/DDBJ whole genome shotgun (WGS) entry which is preliminary data.</text>
</comment>
<reference evidence="2 3" key="1">
    <citation type="journal article" date="2020" name="Harmful Algae">
        <title>Molecular and morphological characterization of a novel dihydroanatoxin-a producing Microcoleus species (cyanobacteria) from the Russian River, California, USA.</title>
        <authorList>
            <person name="Conklin K.Y."/>
            <person name="Stancheva R."/>
            <person name="Otten T.G."/>
            <person name="Fadness R."/>
            <person name="Boyer G.L."/>
            <person name="Read B."/>
            <person name="Zhang X."/>
            <person name="Sheath R.G."/>
        </authorList>
    </citation>
    <scope>NUCLEOTIDE SEQUENCE [LARGE SCALE GENOMIC DNA]</scope>
    <source>
        <strain evidence="2 3">PTRS2</strain>
    </source>
</reference>
<evidence type="ECO:0000256" key="1">
    <source>
        <dbReference type="SAM" id="MobiDB-lite"/>
    </source>
</evidence>
<gene>
    <name evidence="2" type="ORF">WMG39_14825</name>
</gene>
<dbReference type="Proteomes" id="UP001384579">
    <property type="component" value="Unassembled WGS sequence"/>
</dbReference>
<dbReference type="RefSeq" id="WP_340517098.1">
    <property type="nucleotide sequence ID" value="NZ_JBBLXS010000181.1"/>
</dbReference>